<gene>
    <name evidence="1" type="ORF">O6H91_23G038600</name>
</gene>
<evidence type="ECO:0000313" key="1">
    <source>
        <dbReference type="EMBL" id="KAJ7514313.1"/>
    </source>
</evidence>
<comment type="caution">
    <text evidence="1">The sequence shown here is derived from an EMBL/GenBank/DDBJ whole genome shotgun (WGS) entry which is preliminary data.</text>
</comment>
<protein>
    <submittedName>
        <fullName evidence="1">Uncharacterized protein</fullName>
    </submittedName>
</protein>
<keyword evidence="2" id="KW-1185">Reference proteome</keyword>
<dbReference type="Proteomes" id="UP001162992">
    <property type="component" value="Chromosome 23"/>
</dbReference>
<reference evidence="2" key="1">
    <citation type="journal article" date="2024" name="Proc. Natl. Acad. Sci. U.S.A.">
        <title>Extraordinary preservation of gene collinearity over three hundred million years revealed in homosporous lycophytes.</title>
        <authorList>
            <person name="Li C."/>
            <person name="Wickell D."/>
            <person name="Kuo L.Y."/>
            <person name="Chen X."/>
            <person name="Nie B."/>
            <person name="Liao X."/>
            <person name="Peng D."/>
            <person name="Ji J."/>
            <person name="Jenkins J."/>
            <person name="Williams M."/>
            <person name="Shu S."/>
            <person name="Plott C."/>
            <person name="Barry K."/>
            <person name="Rajasekar S."/>
            <person name="Grimwood J."/>
            <person name="Han X."/>
            <person name="Sun S."/>
            <person name="Hou Z."/>
            <person name="He W."/>
            <person name="Dai G."/>
            <person name="Sun C."/>
            <person name="Schmutz J."/>
            <person name="Leebens-Mack J.H."/>
            <person name="Li F.W."/>
            <person name="Wang L."/>
        </authorList>
    </citation>
    <scope>NUCLEOTIDE SEQUENCE [LARGE SCALE GENOMIC DNA]</scope>
    <source>
        <strain evidence="2">cv. PW_Plant_1</strain>
    </source>
</reference>
<dbReference type="EMBL" id="CM055114">
    <property type="protein sequence ID" value="KAJ7514313.1"/>
    <property type="molecule type" value="Genomic_DNA"/>
</dbReference>
<organism evidence="1 2">
    <name type="scientific">Diphasiastrum complanatum</name>
    <name type="common">Issler's clubmoss</name>
    <name type="synonym">Lycopodium complanatum</name>
    <dbReference type="NCBI Taxonomy" id="34168"/>
    <lineage>
        <taxon>Eukaryota</taxon>
        <taxon>Viridiplantae</taxon>
        <taxon>Streptophyta</taxon>
        <taxon>Embryophyta</taxon>
        <taxon>Tracheophyta</taxon>
        <taxon>Lycopodiopsida</taxon>
        <taxon>Lycopodiales</taxon>
        <taxon>Lycopodiaceae</taxon>
        <taxon>Lycopodioideae</taxon>
        <taxon>Diphasiastrum</taxon>
    </lineage>
</organism>
<sequence>MIQIIGASTLADMGSSGSPCAGCKILRRKCTAECVLAPYFPPDQPQKFVCVHKMFGASNVAKILRELPLHYREATVNSLAYEADARRKDPVHGCVGAISRLQRQIAQLQQQLANAKADLAQYTARAVTEYGVLTPFQGSSSFLGMGTVEASCESTGQEQSADVLIDQQASREQILEITKLGGGSVRFAGRLGPTAPFLSHRFMNGLDSENGGVSEGLGI</sequence>
<evidence type="ECO:0000313" key="2">
    <source>
        <dbReference type="Proteomes" id="UP001162992"/>
    </source>
</evidence>
<accession>A0ACC2A9V8</accession>
<proteinExistence type="predicted"/>
<name>A0ACC2A9V8_DIPCM</name>